<dbReference type="HOGENOM" id="CLU_1130032_0_0_1"/>
<protein>
    <submittedName>
        <fullName evidence="2">Uncharacterized protein</fullName>
    </submittedName>
</protein>
<name>K1P932_MAGGI</name>
<proteinExistence type="predicted"/>
<dbReference type="AlphaFoldDB" id="K1P932"/>
<sequence>MESSHEKRKVGRPRFLTASAKKRIARERNRAAVFRTKVYLGDQYQRWMLKKEELGETHAGLAKILLDRFSTDSETESKSRNSGIITFVPQMYQRSPQPENTDTDAGPAVLRTSIQPSPQPTTSKQESPGPNNMFGLTEVNMEEEELGAEETDDAGEAEDEQETQGNSGSGITKIKDKEDIHLLTSDKTCLVYQKCILKLASCNVGNSCKVKGCTSPVSHRTENIGSALYIFWVSLLVFSTKPTSIL</sequence>
<reference evidence="2" key="1">
    <citation type="journal article" date="2012" name="Nature">
        <title>The oyster genome reveals stress adaptation and complexity of shell formation.</title>
        <authorList>
            <person name="Zhang G."/>
            <person name="Fang X."/>
            <person name="Guo X."/>
            <person name="Li L."/>
            <person name="Luo R."/>
            <person name="Xu F."/>
            <person name="Yang P."/>
            <person name="Zhang L."/>
            <person name="Wang X."/>
            <person name="Qi H."/>
            <person name="Xiong Z."/>
            <person name="Que H."/>
            <person name="Xie Y."/>
            <person name="Holland P.W."/>
            <person name="Paps J."/>
            <person name="Zhu Y."/>
            <person name="Wu F."/>
            <person name="Chen Y."/>
            <person name="Wang J."/>
            <person name="Peng C."/>
            <person name="Meng J."/>
            <person name="Yang L."/>
            <person name="Liu J."/>
            <person name="Wen B."/>
            <person name="Zhang N."/>
            <person name="Huang Z."/>
            <person name="Zhu Q."/>
            <person name="Feng Y."/>
            <person name="Mount A."/>
            <person name="Hedgecock D."/>
            <person name="Xu Z."/>
            <person name="Liu Y."/>
            <person name="Domazet-Loso T."/>
            <person name="Du Y."/>
            <person name="Sun X."/>
            <person name="Zhang S."/>
            <person name="Liu B."/>
            <person name="Cheng P."/>
            <person name="Jiang X."/>
            <person name="Li J."/>
            <person name="Fan D."/>
            <person name="Wang W."/>
            <person name="Fu W."/>
            <person name="Wang T."/>
            <person name="Wang B."/>
            <person name="Zhang J."/>
            <person name="Peng Z."/>
            <person name="Li Y."/>
            <person name="Li N."/>
            <person name="Wang J."/>
            <person name="Chen M."/>
            <person name="He Y."/>
            <person name="Tan F."/>
            <person name="Song X."/>
            <person name="Zheng Q."/>
            <person name="Huang R."/>
            <person name="Yang H."/>
            <person name="Du X."/>
            <person name="Chen L."/>
            <person name="Yang M."/>
            <person name="Gaffney P.M."/>
            <person name="Wang S."/>
            <person name="Luo L."/>
            <person name="She Z."/>
            <person name="Ming Y."/>
            <person name="Huang W."/>
            <person name="Zhang S."/>
            <person name="Huang B."/>
            <person name="Zhang Y."/>
            <person name="Qu T."/>
            <person name="Ni P."/>
            <person name="Miao G."/>
            <person name="Wang J."/>
            <person name="Wang Q."/>
            <person name="Steinberg C.E."/>
            <person name="Wang H."/>
            <person name="Li N."/>
            <person name="Qian L."/>
            <person name="Zhang G."/>
            <person name="Li Y."/>
            <person name="Yang H."/>
            <person name="Liu X."/>
            <person name="Wang J."/>
            <person name="Yin Y."/>
            <person name="Wang J."/>
        </authorList>
    </citation>
    <scope>NUCLEOTIDE SEQUENCE [LARGE SCALE GENOMIC DNA]</scope>
    <source>
        <strain evidence="2">05x7-T-G4-1.051#20</strain>
    </source>
</reference>
<dbReference type="InParanoid" id="K1P932"/>
<organism evidence="2">
    <name type="scientific">Magallana gigas</name>
    <name type="common">Pacific oyster</name>
    <name type="synonym">Crassostrea gigas</name>
    <dbReference type="NCBI Taxonomy" id="29159"/>
    <lineage>
        <taxon>Eukaryota</taxon>
        <taxon>Metazoa</taxon>
        <taxon>Spiralia</taxon>
        <taxon>Lophotrochozoa</taxon>
        <taxon>Mollusca</taxon>
        <taxon>Bivalvia</taxon>
        <taxon>Autobranchia</taxon>
        <taxon>Pteriomorphia</taxon>
        <taxon>Ostreida</taxon>
        <taxon>Ostreoidea</taxon>
        <taxon>Ostreidae</taxon>
        <taxon>Magallana</taxon>
    </lineage>
</organism>
<evidence type="ECO:0000313" key="2">
    <source>
        <dbReference type="EMBL" id="EKC20267.1"/>
    </source>
</evidence>
<evidence type="ECO:0000256" key="1">
    <source>
        <dbReference type="SAM" id="MobiDB-lite"/>
    </source>
</evidence>
<feature type="compositionally biased region" description="Polar residues" evidence="1">
    <location>
        <begin position="112"/>
        <end position="130"/>
    </location>
</feature>
<gene>
    <name evidence="2" type="ORF">CGI_10006365</name>
</gene>
<feature type="region of interest" description="Disordered" evidence="1">
    <location>
        <begin position="94"/>
        <end position="172"/>
    </location>
</feature>
<dbReference type="EMBL" id="JH819084">
    <property type="protein sequence ID" value="EKC20267.1"/>
    <property type="molecule type" value="Genomic_DNA"/>
</dbReference>
<accession>K1P932</accession>
<feature type="compositionally biased region" description="Acidic residues" evidence="1">
    <location>
        <begin position="140"/>
        <end position="162"/>
    </location>
</feature>